<dbReference type="EnsemblPlants" id="Kaladp0808s0055.1.v1.1">
    <property type="protein sequence ID" value="Kaladp0808s0055.1.v1.1.CDS.1"/>
    <property type="gene ID" value="Kaladp0808s0055.v1.1"/>
</dbReference>
<sequence>MKLRDWCQLHSKRPSFIREAPDVLFDFLDKCLTVNPRLRISAEEALQHEFFTPCHDLLSEMSLPSL</sequence>
<proteinExistence type="predicted"/>
<dbReference type="AlphaFoldDB" id="A0A7N0VGF9"/>
<organism evidence="1 2">
    <name type="scientific">Kalanchoe fedtschenkoi</name>
    <name type="common">Lavender scallops</name>
    <name type="synonym">South American air plant</name>
    <dbReference type="NCBI Taxonomy" id="63787"/>
    <lineage>
        <taxon>Eukaryota</taxon>
        <taxon>Viridiplantae</taxon>
        <taxon>Streptophyta</taxon>
        <taxon>Embryophyta</taxon>
        <taxon>Tracheophyta</taxon>
        <taxon>Spermatophyta</taxon>
        <taxon>Magnoliopsida</taxon>
        <taxon>eudicotyledons</taxon>
        <taxon>Gunneridae</taxon>
        <taxon>Pentapetalae</taxon>
        <taxon>Saxifragales</taxon>
        <taxon>Crassulaceae</taxon>
        <taxon>Kalanchoe</taxon>
    </lineage>
</organism>
<dbReference type="Gramene" id="Kaladp0808s0055.1.v1.1">
    <property type="protein sequence ID" value="Kaladp0808s0055.1.v1.1.CDS.1"/>
    <property type="gene ID" value="Kaladp0808s0055.v1.1"/>
</dbReference>
<evidence type="ECO:0000313" key="2">
    <source>
        <dbReference type="Proteomes" id="UP000594263"/>
    </source>
</evidence>
<dbReference type="Proteomes" id="UP000594263">
    <property type="component" value="Unplaced"/>
</dbReference>
<accession>A0A7N0VGF9</accession>
<evidence type="ECO:0000313" key="1">
    <source>
        <dbReference type="EnsemblPlants" id="Kaladp0808s0055.1.v1.1.CDS.1"/>
    </source>
</evidence>
<name>A0A7N0VGF9_KALFE</name>
<dbReference type="SUPFAM" id="SSF56112">
    <property type="entry name" value="Protein kinase-like (PK-like)"/>
    <property type="match status" value="1"/>
</dbReference>
<reference evidence="1" key="1">
    <citation type="submission" date="2021-01" db="UniProtKB">
        <authorList>
            <consortium name="EnsemblPlants"/>
        </authorList>
    </citation>
    <scope>IDENTIFICATION</scope>
</reference>
<protein>
    <submittedName>
        <fullName evidence="1">Uncharacterized protein</fullName>
    </submittedName>
</protein>
<dbReference type="InterPro" id="IPR011009">
    <property type="entry name" value="Kinase-like_dom_sf"/>
</dbReference>
<keyword evidence="2" id="KW-1185">Reference proteome</keyword>
<dbReference type="Gene3D" id="1.10.510.10">
    <property type="entry name" value="Transferase(Phosphotransferase) domain 1"/>
    <property type="match status" value="1"/>
</dbReference>